<dbReference type="PANTHER" id="PTHR47893">
    <property type="entry name" value="REGULATORY PROTEIN PCHR"/>
    <property type="match status" value="1"/>
</dbReference>
<gene>
    <name evidence="5" type="ORF">F1003_11325</name>
</gene>
<dbReference type="InterPro" id="IPR020449">
    <property type="entry name" value="Tscrpt_reg_AraC-type_HTH"/>
</dbReference>
<dbReference type="AlphaFoldDB" id="A0A7K1GEF2"/>
<dbReference type="SMART" id="SM00342">
    <property type="entry name" value="HTH_ARAC"/>
    <property type="match status" value="1"/>
</dbReference>
<keyword evidence="6" id="KW-1185">Reference proteome</keyword>
<dbReference type="PROSITE" id="PS01124">
    <property type="entry name" value="HTH_ARAC_FAMILY_2"/>
    <property type="match status" value="1"/>
</dbReference>
<dbReference type="Pfam" id="PF12833">
    <property type="entry name" value="HTH_18"/>
    <property type="match status" value="1"/>
</dbReference>
<keyword evidence="2" id="KW-0238">DNA-binding</keyword>
<dbReference type="RefSeq" id="WP_155089541.1">
    <property type="nucleotide sequence ID" value="NZ_WJYA01000006.1"/>
</dbReference>
<proteinExistence type="predicted"/>
<sequence>MTNVNIVGSDIGEITKSLSAFSDASHYFNESYVSMTLSATFGNGSISIVRISDSISAITFDVVFSEDQSISLQNKTSHNIDFIYCLEGHLKQKFLNNSRLECISFRQNSIFGRTPKTTNFITFLSGVPVKACIIIFDNTYSMRIIDEDKNLDLRTAAVKELSNNFKQEDFRYLGRICFKPAIYAKKIIDNNNPSSSDLLFIEAAILNIMASQWERHQEDSKTNGIEAPLRPSELDKVVALESFINSNITENLSIDRLVKISGLNPAKLQLGFNYLFNATISSYVRDKRLDKAAQLIKETDYNVSELVYSIGFSSRSYFSKIFKQKFGVLPSQCVSNPSLLMAV</sequence>
<keyword evidence="1" id="KW-0805">Transcription regulation</keyword>
<dbReference type="InterPro" id="IPR009057">
    <property type="entry name" value="Homeodomain-like_sf"/>
</dbReference>
<dbReference type="Proteomes" id="UP000447545">
    <property type="component" value="Unassembled WGS sequence"/>
</dbReference>
<dbReference type="InterPro" id="IPR018060">
    <property type="entry name" value="HTH_AraC"/>
</dbReference>
<evidence type="ECO:0000313" key="6">
    <source>
        <dbReference type="Proteomes" id="UP000447545"/>
    </source>
</evidence>
<dbReference type="GO" id="GO:0003700">
    <property type="term" value="F:DNA-binding transcription factor activity"/>
    <property type="evidence" value="ECO:0007669"/>
    <property type="project" value="InterPro"/>
</dbReference>
<name>A0A7K1GEF2_9FLAO</name>
<organism evidence="5 6">
    <name type="scientific">Winogradskyella ouciana</name>
    <dbReference type="NCBI Taxonomy" id="2608631"/>
    <lineage>
        <taxon>Bacteria</taxon>
        <taxon>Pseudomonadati</taxon>
        <taxon>Bacteroidota</taxon>
        <taxon>Flavobacteriia</taxon>
        <taxon>Flavobacteriales</taxon>
        <taxon>Flavobacteriaceae</taxon>
        <taxon>Winogradskyella</taxon>
    </lineage>
</organism>
<dbReference type="EMBL" id="WJYA01000006">
    <property type="protein sequence ID" value="MTE27523.1"/>
    <property type="molecule type" value="Genomic_DNA"/>
</dbReference>
<dbReference type="GO" id="GO:0043565">
    <property type="term" value="F:sequence-specific DNA binding"/>
    <property type="evidence" value="ECO:0007669"/>
    <property type="project" value="InterPro"/>
</dbReference>
<evidence type="ECO:0000256" key="1">
    <source>
        <dbReference type="ARBA" id="ARBA00023015"/>
    </source>
</evidence>
<reference evidence="5 6" key="1">
    <citation type="submission" date="2019-11" db="EMBL/GenBank/DDBJ databases">
        <title>Winogradskyella ouciana sp. nov., isolated from the hadal seawater of the Mariana Trench.</title>
        <authorList>
            <person name="Liu R."/>
        </authorList>
    </citation>
    <scope>NUCLEOTIDE SEQUENCE [LARGE SCALE GENOMIC DNA]</scope>
    <source>
        <strain evidence="5 6">ZXX205</strain>
    </source>
</reference>
<evidence type="ECO:0000256" key="3">
    <source>
        <dbReference type="ARBA" id="ARBA00023163"/>
    </source>
</evidence>
<feature type="domain" description="HTH araC/xylS-type" evidence="4">
    <location>
        <begin position="238"/>
        <end position="336"/>
    </location>
</feature>
<dbReference type="SUPFAM" id="SSF46689">
    <property type="entry name" value="Homeodomain-like"/>
    <property type="match status" value="1"/>
</dbReference>
<accession>A0A7K1GEF2</accession>
<dbReference type="Gene3D" id="1.10.10.60">
    <property type="entry name" value="Homeodomain-like"/>
    <property type="match status" value="1"/>
</dbReference>
<dbReference type="InterPro" id="IPR053142">
    <property type="entry name" value="PchR_regulatory_protein"/>
</dbReference>
<dbReference type="PANTHER" id="PTHR47893:SF1">
    <property type="entry name" value="REGULATORY PROTEIN PCHR"/>
    <property type="match status" value="1"/>
</dbReference>
<comment type="caution">
    <text evidence="5">The sequence shown here is derived from an EMBL/GenBank/DDBJ whole genome shotgun (WGS) entry which is preliminary data.</text>
</comment>
<keyword evidence="3" id="KW-0804">Transcription</keyword>
<evidence type="ECO:0000259" key="4">
    <source>
        <dbReference type="PROSITE" id="PS01124"/>
    </source>
</evidence>
<evidence type="ECO:0000256" key="2">
    <source>
        <dbReference type="ARBA" id="ARBA00023125"/>
    </source>
</evidence>
<dbReference type="PRINTS" id="PR00032">
    <property type="entry name" value="HTHARAC"/>
</dbReference>
<evidence type="ECO:0000313" key="5">
    <source>
        <dbReference type="EMBL" id="MTE27523.1"/>
    </source>
</evidence>
<protein>
    <submittedName>
        <fullName evidence="5">Helix-turn-helix domain-containing protein</fullName>
    </submittedName>
</protein>